<evidence type="ECO:0000313" key="1">
    <source>
        <dbReference type="EMBL" id="CAK7324938.1"/>
    </source>
</evidence>
<name>A0AAV1QV36_9ROSI</name>
<keyword evidence="3" id="KW-1185">Reference proteome</keyword>
<dbReference type="EMBL" id="CAWUPB010000903">
    <property type="protein sequence ID" value="CAK7328627.1"/>
    <property type="molecule type" value="Genomic_DNA"/>
</dbReference>
<protein>
    <submittedName>
        <fullName evidence="1">Uncharacterized protein</fullName>
    </submittedName>
</protein>
<gene>
    <name evidence="1" type="ORF">DCAF_LOCUS2609</name>
    <name evidence="2" type="ORF">DCAF_LOCUS6354</name>
</gene>
<dbReference type="AlphaFoldDB" id="A0AAV1QV36"/>
<accession>A0AAV1QV36</accession>
<comment type="caution">
    <text evidence="1">The sequence shown here is derived from an EMBL/GenBank/DDBJ whole genome shotgun (WGS) entry which is preliminary data.</text>
</comment>
<proteinExistence type="predicted"/>
<sequence length="139" mass="14906">MKLAGHTESPRPEKNAGYRTGGLLKWGYESRFPGASVTGVVGHVGYFLPSESKAEETKPVQSDRKLDLERSAGPRKWELGESLRTGIRGFGGAARLLSHGRGSHPTLLETRADVTVLDLGFGSALVGSGLAYQKLPPFD</sequence>
<organism evidence="1 3">
    <name type="scientific">Dovyalis caffra</name>
    <dbReference type="NCBI Taxonomy" id="77055"/>
    <lineage>
        <taxon>Eukaryota</taxon>
        <taxon>Viridiplantae</taxon>
        <taxon>Streptophyta</taxon>
        <taxon>Embryophyta</taxon>
        <taxon>Tracheophyta</taxon>
        <taxon>Spermatophyta</taxon>
        <taxon>Magnoliopsida</taxon>
        <taxon>eudicotyledons</taxon>
        <taxon>Gunneridae</taxon>
        <taxon>Pentapetalae</taxon>
        <taxon>rosids</taxon>
        <taxon>fabids</taxon>
        <taxon>Malpighiales</taxon>
        <taxon>Salicaceae</taxon>
        <taxon>Flacourtieae</taxon>
        <taxon>Dovyalis</taxon>
    </lineage>
</organism>
<evidence type="ECO:0000313" key="3">
    <source>
        <dbReference type="Proteomes" id="UP001314170"/>
    </source>
</evidence>
<dbReference type="Proteomes" id="UP001314170">
    <property type="component" value="Unassembled WGS sequence"/>
</dbReference>
<reference evidence="1 3" key="1">
    <citation type="submission" date="2024-01" db="EMBL/GenBank/DDBJ databases">
        <authorList>
            <person name="Waweru B."/>
        </authorList>
    </citation>
    <scope>NUCLEOTIDE SEQUENCE [LARGE SCALE GENOMIC DNA]</scope>
</reference>
<dbReference type="EMBL" id="CAWUPB010000805">
    <property type="protein sequence ID" value="CAK7324938.1"/>
    <property type="molecule type" value="Genomic_DNA"/>
</dbReference>
<evidence type="ECO:0000313" key="2">
    <source>
        <dbReference type="EMBL" id="CAK7328627.1"/>
    </source>
</evidence>